<name>A0ABQ5JSV9_9EUKA</name>
<dbReference type="EMBL" id="BQXS01011700">
    <property type="protein sequence ID" value="GKT15782.1"/>
    <property type="molecule type" value="Genomic_DNA"/>
</dbReference>
<dbReference type="Proteomes" id="UP001057375">
    <property type="component" value="Unassembled WGS sequence"/>
</dbReference>
<evidence type="ECO:0000313" key="2">
    <source>
        <dbReference type="Proteomes" id="UP001057375"/>
    </source>
</evidence>
<gene>
    <name evidence="1" type="ORF">ADUPG1_010789</name>
</gene>
<accession>A0ABQ5JSV9</accession>
<evidence type="ECO:0000313" key="1">
    <source>
        <dbReference type="EMBL" id="GKT15782.1"/>
    </source>
</evidence>
<organism evidence="1 2">
    <name type="scientific">Aduncisulcus paluster</name>
    <dbReference type="NCBI Taxonomy" id="2918883"/>
    <lineage>
        <taxon>Eukaryota</taxon>
        <taxon>Metamonada</taxon>
        <taxon>Carpediemonas-like organisms</taxon>
        <taxon>Aduncisulcus</taxon>
    </lineage>
</organism>
<protein>
    <submittedName>
        <fullName evidence="1">Uncharacterized protein</fullName>
    </submittedName>
</protein>
<sequence>MSLWIPDQEWGYKAEPSLSNPSVIENLRARKRFPLSPLFDADHLPFALRLHPKHYLISIGIVFKEEDKEIYSQEKKEIEKEKEIQPQRKRRFGREEMPPKGFLHVPEQFRAPDFRELCLSELSTYVGAPVISVDCNNGDFVRKLFFSGHDLESGLFTFGSISKYSSFNIPHDHLTDRCNWLGIPCVRAESIALNSESPLPEEIQTLTFNWKAGVKEQFLSPYEESFIVGPLPSEDTPESEDHNTLFLSDPCYETAYFGVTVKDVMPGQWLGDYSTRGRVNRCQVTHSKFRREALSIHQELPKPLEESKSPYCPVDQMEGEEINGFPGWRPLKCHVGVDSGRAGFFVKSFYNIKNTQIDVTGLSPEGLGMLMFEAPIGRLGYDIVLGDSMYYDGVIVPGGYFTSSGYGDGGYQAYVLRNADGVAISLRIQFIYDDEETPMW</sequence>
<keyword evidence="2" id="KW-1185">Reference proteome</keyword>
<proteinExistence type="predicted"/>
<reference evidence="1" key="1">
    <citation type="submission" date="2022-03" db="EMBL/GenBank/DDBJ databases">
        <title>Draft genome sequence of Aduncisulcus paluster, a free-living microaerophilic Fornicata.</title>
        <authorList>
            <person name="Yuyama I."/>
            <person name="Kume K."/>
            <person name="Tamura T."/>
            <person name="Inagaki Y."/>
            <person name="Hashimoto T."/>
        </authorList>
    </citation>
    <scope>NUCLEOTIDE SEQUENCE</scope>
    <source>
        <strain evidence="1">NY0171</strain>
    </source>
</reference>
<comment type="caution">
    <text evidence="1">The sequence shown here is derived from an EMBL/GenBank/DDBJ whole genome shotgun (WGS) entry which is preliminary data.</text>
</comment>